<comment type="caution">
    <text evidence="2">The sequence shown here is derived from an EMBL/GenBank/DDBJ whole genome shotgun (WGS) entry which is preliminary data.</text>
</comment>
<dbReference type="EMBL" id="JPUO02000208">
    <property type="protein sequence ID" value="OQP74744.1"/>
    <property type="molecule type" value="Genomic_DNA"/>
</dbReference>
<evidence type="ECO:0000313" key="2">
    <source>
        <dbReference type="EMBL" id="OQP74744.1"/>
    </source>
</evidence>
<feature type="signal peptide" evidence="1">
    <location>
        <begin position="1"/>
        <end position="20"/>
    </location>
</feature>
<dbReference type="PROSITE" id="PS51257">
    <property type="entry name" value="PROKAR_LIPOPROTEIN"/>
    <property type="match status" value="1"/>
</dbReference>
<evidence type="ECO:0008006" key="4">
    <source>
        <dbReference type="Google" id="ProtNLM"/>
    </source>
</evidence>
<dbReference type="AlphaFoldDB" id="A0A1V9GVU3"/>
<keyword evidence="1" id="KW-0732">Signal</keyword>
<organism evidence="2 3">
    <name type="scientific">Xanthomonas phaseoli pv. syngonii LMG 9055</name>
    <dbReference type="NCBI Taxonomy" id="1437878"/>
    <lineage>
        <taxon>Bacteria</taxon>
        <taxon>Pseudomonadati</taxon>
        <taxon>Pseudomonadota</taxon>
        <taxon>Gammaproteobacteria</taxon>
        <taxon>Lysobacterales</taxon>
        <taxon>Lysobacteraceae</taxon>
        <taxon>Xanthomonas</taxon>
    </lineage>
</organism>
<feature type="chain" id="PRO_5010727039" description="Lipoprotein" evidence="1">
    <location>
        <begin position="21"/>
        <end position="103"/>
    </location>
</feature>
<evidence type="ECO:0000313" key="3">
    <source>
        <dbReference type="Proteomes" id="UP000050343"/>
    </source>
</evidence>
<protein>
    <recommendedName>
        <fullName evidence="4">Lipoprotein</fullName>
    </recommendedName>
</protein>
<name>A0A1V9GVU3_9XANT</name>
<reference evidence="2 3" key="1">
    <citation type="journal article" date="2016" name="Plant Pathol.">
        <title>Genetic characterization of strains named as Xanthomonas axonopodis pv. dieffenbachiae leads to a taxonomic revision of the X. axonopodis species complex.</title>
        <authorList>
            <person name="Constantin E.C."/>
            <person name="Cleenwerck I."/>
            <person name="Maes M."/>
            <person name="Baeyen S."/>
            <person name="Van Malderghem C."/>
            <person name="De Vos P."/>
            <person name="Cottyn B."/>
        </authorList>
    </citation>
    <scope>NUCLEOTIDE SEQUENCE [LARGE SCALE GENOMIC DNA]</scope>
    <source>
        <strain evidence="3">LMG9055</strain>
    </source>
</reference>
<dbReference type="Proteomes" id="UP000050343">
    <property type="component" value="Unassembled WGS sequence"/>
</dbReference>
<gene>
    <name evidence="2" type="ORF">IA54_012035</name>
</gene>
<reference evidence="2 3" key="2">
    <citation type="journal article" date="2017" name="Plant Pathol.">
        <title>Pathogenicity and virulence gene content of Xanthomonas strains infecting Araceae, formerly known as Xanthomonas axonopodis pv. dieffenbachiae.</title>
        <authorList>
            <person name="Constantin E.C."/>
            <person name="Haegeman A."/>
            <person name="Van Vaerenbergh J."/>
            <person name="Baeyen S."/>
            <person name="Van Malderghem C."/>
            <person name="Maes M."/>
            <person name="Cottyn B."/>
        </authorList>
    </citation>
    <scope>NUCLEOTIDE SEQUENCE [LARGE SCALE GENOMIC DNA]</scope>
    <source>
        <strain evidence="3">LMG9055</strain>
    </source>
</reference>
<accession>A0A1V9GVU3</accession>
<proteinExistence type="predicted"/>
<sequence length="103" mass="10980">MKTKNWVACLTAALGLTACSGGPSNNDAKQAITTLLQQSGAGQVTDVRNFELSGCKKAEGADGYRCDTKGEIIVDVMGRQLPLPINKSIRYAKADGTWRAYAQ</sequence>
<evidence type="ECO:0000256" key="1">
    <source>
        <dbReference type="SAM" id="SignalP"/>
    </source>
</evidence>